<evidence type="ECO:0000313" key="6">
    <source>
        <dbReference type="EMBL" id="AWQ62932.1"/>
    </source>
</evidence>
<organism evidence="5">
    <name type="scientific">White spot syndrome virus</name>
    <name type="common">WSSV</name>
    <name type="synonym">White spot bacilliform virus</name>
    <dbReference type="NCBI Taxonomy" id="92652"/>
    <lineage>
        <taxon>Viruses</taxon>
        <taxon>Viruses incertae sedis</taxon>
        <taxon>Naldaviricetes</taxon>
        <taxon>Nimaviridae</taxon>
        <taxon>Whispovirus</taxon>
        <taxon>White spot syndrome virus</taxon>
    </lineage>
</organism>
<gene>
    <name evidence="5" type="primary">256</name>
</gene>
<organismHost>
    <name type="scientific">Crustacea</name>
    <name type="common">crustaceans</name>
    <dbReference type="NCBI Taxonomy" id="6657"/>
</organismHost>
<dbReference type="SMR" id="A0A2U9GCZ9"/>
<proteinExistence type="predicted"/>
<evidence type="ECO:0000313" key="2">
    <source>
        <dbReference type="EMBL" id="AAL89179.1"/>
    </source>
</evidence>
<dbReference type="EMBL" id="MG432476">
    <property type="protein sequence ID" value="AWQ61251.1"/>
    <property type="molecule type" value="Genomic_DNA"/>
</dbReference>
<keyword evidence="1" id="KW-0472">Membrane</keyword>
<dbReference type="EMBL" id="AF440570">
    <property type="protein sequence ID" value="AAL89179.1"/>
    <property type="molecule type" value="Genomic_DNA"/>
</dbReference>
<reference evidence="2 9" key="2">
    <citation type="journal article" date="2000" name="Virology">
        <title>Identification and characterization of a shrimp white spot syndrome virus (WSSV) gene that encodes a novel chimeric polypeptide of cellular-type thymidine kinase and thymidylate kinase.</title>
        <authorList>
            <person name="Tsai M.F."/>
            <person name="Yu H.T."/>
            <person name="Tzeng H.F."/>
            <person name="Leu J.H."/>
            <person name="Chou C.M."/>
            <person name="Huang C.J."/>
            <person name="Wang C.H."/>
            <person name="Lin J.Y."/>
            <person name="Kou G.H."/>
            <person name="Lo C.F."/>
        </authorList>
    </citation>
    <scope>NUCLEOTIDE SEQUENCE [LARGE SCALE GENOMIC DNA]</scope>
    <source>
        <strain evidence="2">Taiwan</strain>
    </source>
</reference>
<dbReference type="EMBL" id="MG432477">
    <property type="protein sequence ID" value="AWQ61691.1"/>
    <property type="molecule type" value="Genomic_DNA"/>
</dbReference>
<dbReference type="KEGG" id="vg:26680345"/>
<dbReference type="Proteomes" id="UP000281246">
    <property type="component" value="Segment"/>
</dbReference>
<evidence type="ECO:0000313" key="7">
    <source>
        <dbReference type="EMBL" id="AWQ63358.1"/>
    </source>
</evidence>
<evidence type="ECO:0000313" key="9">
    <source>
        <dbReference type="Proteomes" id="UP000281246"/>
    </source>
</evidence>
<evidence type="ECO:0000313" key="4">
    <source>
        <dbReference type="EMBL" id="AWQ61251.1"/>
    </source>
</evidence>
<dbReference type="EMBL" id="MG432481">
    <property type="protein sequence ID" value="AWQ63358.1"/>
    <property type="molecule type" value="Genomic_DNA"/>
</dbReference>
<name>A0A2U9GCZ9_WSSV</name>
<reference evidence="2 9" key="6">
    <citation type="journal article" date="2002" name="Virology">
        <title>Chimeric polypeptide of thymidine kinase and thymidylate kinase of shrimp white spot syndrome virus: thymidine kinase activity of the recombinant protein expressed in a baculovirus/insect cell system.</title>
        <authorList>
            <person name="Tzeng H.F."/>
            <person name="Chang Z.F."/>
            <person name="Peng S.E."/>
            <person name="Wang C.H."/>
            <person name="Lin J.Y."/>
            <person name="Kou G.H."/>
            <person name="Lo C.F."/>
        </authorList>
    </citation>
    <scope>NUCLEOTIDE SEQUENCE [LARGE SCALE GENOMIC DNA]</scope>
    <source>
        <strain evidence="2">Taiwan</strain>
    </source>
</reference>
<dbReference type="EMBL" id="MG432480">
    <property type="protein sequence ID" value="AWQ62932.1"/>
    <property type="molecule type" value="Genomic_DNA"/>
</dbReference>
<evidence type="ECO:0000313" key="5">
    <source>
        <dbReference type="EMBL" id="AWQ61691.1"/>
    </source>
</evidence>
<reference evidence="5" key="11">
    <citation type="submission" date="2017-11" db="EMBL/GenBank/DDBJ databases">
        <authorList>
            <person name="Parrilla Taylor D.P."/>
            <person name="Vibanco-Perez N."/>
            <person name="Duran-Avelar Md.J."/>
            <person name="Gomez-Gil B."/>
            <person name="Llera-Herrera R."/>
            <person name="Vazquez-Juarez R."/>
        </authorList>
    </citation>
    <scope>NUCLEOTIDE SEQUENCE</scope>
    <source>
        <strain evidence="3">ACF2</strain>
        <strain evidence="4">ACF4</strain>
        <strain evidence="5">DVI</strain>
        <strain evidence="7">LC1</strain>
        <strain evidence="6">LC10</strain>
        <strain evidence="8">LG</strain>
    </source>
</reference>
<reference evidence="5" key="12">
    <citation type="journal article" name="FEMS Microbiol. Lett.">
        <title>Molecular variability and genetic structure of white spot syndrome virus strains from northwest Mexico based on the analysis of genomes.</title>
        <authorList>
            <person name="Parrilla-Taylor D.P."/>
            <person name="Vibanco-Perez N."/>
            <person name="Duran-Avelar M.J."/>
            <person name="Gomez-Gil B."/>
            <person name="Llera-Herrera R."/>
            <person name="Vazquez-Juarez R."/>
        </authorList>
    </citation>
    <scope>NUCLEOTIDE SEQUENCE</scope>
    <source>
        <strain evidence="3">ACF2</strain>
        <strain evidence="4">ACF4</strain>
        <strain evidence="5">DVI</strain>
        <strain evidence="7">LC1</strain>
        <strain evidence="6">LC10</strain>
        <strain evidence="8">LG</strain>
    </source>
</reference>
<keyword evidence="1" id="KW-1133">Transmembrane helix</keyword>
<evidence type="ECO:0000313" key="8">
    <source>
        <dbReference type="EMBL" id="AWQ63759.1"/>
    </source>
</evidence>
<keyword evidence="1" id="KW-0812">Transmembrane</keyword>
<reference evidence="9" key="1">
    <citation type="journal article" date="2000" name="Virology">
        <title>Transcriptional analysis of the ribonucleotide reductase genes of shrimp white spot syndrome virus.</title>
        <authorList>
            <person name="Tsai M.F."/>
            <person name="Lo C.F."/>
            <person name="van Hulten M.C."/>
            <person name="Tzeng H.F."/>
            <person name="Chou C.M."/>
            <person name="Huang C.J."/>
            <person name="Wang C.H."/>
            <person name="Lin J.Y."/>
            <person name="Vlak J.M."/>
            <person name="Kou G.H."/>
        </authorList>
    </citation>
    <scope>NUCLEOTIDE SEQUENCE [LARGE SCALE GENOMIC DNA]</scope>
</reference>
<dbReference type="RefSeq" id="YP_009220562.1">
    <property type="nucleotide sequence ID" value="NC_003225.3"/>
</dbReference>
<reference evidence="2 9" key="7">
    <citation type="journal article" date="2002" name="Virology">
        <title>Transcriptional analysis of the DNA polymerase gene of shrimp white spot syndrome virus.</title>
        <authorList>
            <person name="Chen L.L."/>
            <person name="Wang H.C."/>
            <person name="Huang C.J."/>
            <person name="Peng S.E."/>
            <person name="Chen Y.G."/>
            <person name="Lin S.J."/>
            <person name="Chen W.Y."/>
            <person name="Dai C.F."/>
            <person name="Yu H.T."/>
            <person name="Wang C.H."/>
            <person name="Lo C.F."/>
            <person name="Kou G.H."/>
        </authorList>
    </citation>
    <scope>NUCLEOTIDE SEQUENCE [LARGE SCALE GENOMIC DNA]</scope>
    <source>
        <strain evidence="2">Taiwan</strain>
    </source>
</reference>
<reference evidence="9" key="3">
    <citation type="journal article" date="2001" name="Virology">
        <title>Cloning, characterization, and phylogenetic analysis of a shrimp white spot syndrome virus gene that encodes a protein kinase.</title>
        <authorList>
            <person name="Liu W.J."/>
            <person name="Yu H.T."/>
            <person name="Peng S.E."/>
            <person name="Chang Y.S."/>
            <person name="Pien H.W."/>
            <person name="Lin C.J."/>
            <person name="Huang C.J."/>
            <person name="Tsai M.F."/>
            <person name="Huang C.J."/>
            <person name="Wang C.H."/>
            <person name="Lin J.Y."/>
            <person name="Lo C.F."/>
            <person name="Kou G.H."/>
        </authorList>
    </citation>
    <scope>NUCLEOTIDE SEQUENCE [LARGE SCALE GENOMIC DNA]</scope>
</reference>
<protein>
    <submittedName>
        <fullName evidence="2">WSSV311</fullName>
    </submittedName>
    <submittedName>
        <fullName evidence="5">Wsv256</fullName>
    </submittedName>
</protein>
<reference evidence="2" key="4">
    <citation type="submission" date="2001-10" db="EMBL/GenBank/DDBJ databases">
        <authorList>
            <person name="Lo C.-F."/>
            <person name="Kou G.-H."/>
        </authorList>
    </citation>
    <scope>NUCLEOTIDE SEQUENCE</scope>
    <source>
        <strain evidence="2">Taiwan</strain>
    </source>
</reference>
<feature type="transmembrane region" description="Helical" evidence="1">
    <location>
        <begin position="12"/>
        <end position="31"/>
    </location>
</feature>
<reference evidence="2 9" key="9">
    <citation type="journal article" date="2004" name="J. Virol.">
        <title>Genomic and proteomic analysis of thirty-nine structural proteins of shrimp white spot syndrome virus.</title>
        <authorList>
            <person name="Tsai J.M."/>
            <person name="Wang H.C."/>
            <person name="Leu J.H."/>
            <person name="Hsiao H.H."/>
            <person name="Wang A.H."/>
            <person name="Kou G.H."/>
            <person name="Lo C.F."/>
        </authorList>
    </citation>
    <scope>NUCLEOTIDE SEQUENCE [LARGE SCALE GENOMIC DNA]</scope>
    <source>
        <strain evidence="2">Taiwan</strain>
    </source>
</reference>
<reference evidence="2 9" key="5">
    <citation type="journal article" date="2002" name="Virology">
        <title>Identification of a nucleocapsid protein (VP35) gene of shrimp white spot syndrome virus and characterization of the motif important for targeting VP35 to the nuclei of transfected insect cells.</title>
        <authorList>
            <person name="Chen L.L."/>
            <person name="Leu J.H."/>
            <person name="Huang C.J."/>
            <person name="Chou C.M."/>
            <person name="Chen S.M."/>
            <person name="Wang C.H."/>
            <person name="Lo C.F."/>
            <person name="Kou G.H."/>
        </authorList>
    </citation>
    <scope>NUCLEOTIDE SEQUENCE [LARGE SCALE GENOMIC DNA]</scope>
    <source>
        <strain evidence="2">Taiwan</strain>
    </source>
</reference>
<reference evidence="2 9" key="8">
    <citation type="journal article" date="2002" name="Virology">
        <title>Ribonucleotide reductase of shrimp white spot syndrome virus (WSSV): expression and enzymatic activity in a baculovirus/insect cell system and WSSV-infected shrimp.</title>
        <authorList>
            <person name="Lin S.T."/>
            <person name="Chang Y.S."/>
            <person name="Wang H.C."/>
            <person name="Tzeng H.F."/>
            <person name="Chang Z.F."/>
            <person name="Lin J.Y."/>
            <person name="Wang C.H."/>
            <person name="Lo C.F."/>
            <person name="Kou G.H."/>
        </authorList>
    </citation>
    <scope>NUCLEOTIDE SEQUENCE [LARGE SCALE GENOMIC DNA]</scope>
    <source>
        <strain evidence="2">Taiwan</strain>
    </source>
</reference>
<dbReference type="EMBL" id="MG432482">
    <property type="protein sequence ID" value="AWQ63759.1"/>
    <property type="molecule type" value="Genomic_DNA"/>
</dbReference>
<evidence type="ECO:0000313" key="3">
    <source>
        <dbReference type="EMBL" id="AWQ60833.1"/>
    </source>
</evidence>
<dbReference type="EMBL" id="MG432475">
    <property type="protein sequence ID" value="AWQ60833.1"/>
    <property type="molecule type" value="Genomic_DNA"/>
</dbReference>
<reference evidence="2 9" key="10">
    <citation type="journal article" date="2005" name="J. Virol.">
        <title>The unique stacked rings in the nucleocapsid of the white spot syndrome virus virion are formed by the major structural protein VP664, the largest viral structural protein ever found.</title>
        <authorList>
            <person name="Leu J.H."/>
            <person name="Tsai J.M."/>
            <person name="Wang H.C."/>
            <person name="Wang A.H."/>
            <person name="Wang C.H."/>
            <person name="Kou G.H."/>
            <person name="Lo C.F."/>
        </authorList>
    </citation>
    <scope>NUCLEOTIDE SEQUENCE [LARGE SCALE GENOMIC DNA]</scope>
    <source>
        <strain evidence="2">Taiwan</strain>
    </source>
</reference>
<evidence type="ECO:0000256" key="1">
    <source>
        <dbReference type="SAM" id="Phobius"/>
    </source>
</evidence>
<sequence>MIFYTMQPFLGFLVFSVLIVIVMTVLAVYTAPQIKKSKKRKIEDENEEEPVKTLEDFVKGRLLNAVKEKPAEYFELLISADTEAALKTAEETALRDFVIENDSVEIDVEEVLEEKPREYVFKLAGATSETLTNTIIAEVQKKAALITEEDITIKMLKQFRAANKDNKDGEATPEEKEDFTNNSDLVGLYLNEVVEKTTNIVINKIFPHEMVFERCAILIEDFDTGVVTDQAIQIPSNKYKIRLVEGDEPEVFPGDCLDLAVSVDKINHVLKISAKNGCENNCFVIIPRFSPVGSVSSMILGSTDQVKPKTFLFLANKNDSTHFQFTMDKQHSVGCELDMLIFSERNLRNLPDSKPRPLSDADILASYGKRLGTGVFTTENLVDD</sequence>
<accession>A0A2U9GCZ9</accession>